<accession>A0A8H3QBW1</accession>
<dbReference type="InterPro" id="IPR000719">
    <property type="entry name" value="Prot_kinase_dom"/>
</dbReference>
<evidence type="ECO:0000259" key="1">
    <source>
        <dbReference type="PROSITE" id="PS50011"/>
    </source>
</evidence>
<dbReference type="GO" id="GO:0005524">
    <property type="term" value="F:ATP binding"/>
    <property type="evidence" value="ECO:0007669"/>
    <property type="project" value="InterPro"/>
</dbReference>
<dbReference type="Proteomes" id="UP000615446">
    <property type="component" value="Unassembled WGS sequence"/>
</dbReference>
<dbReference type="AlphaFoldDB" id="A0A8H3QBW1"/>
<keyword evidence="2" id="KW-0808">Transferase</keyword>
<dbReference type="GO" id="GO:0004674">
    <property type="term" value="F:protein serine/threonine kinase activity"/>
    <property type="evidence" value="ECO:0007669"/>
    <property type="project" value="TreeGrafter"/>
</dbReference>
<dbReference type="PROSITE" id="PS50011">
    <property type="entry name" value="PROTEIN_KINASE_DOM"/>
    <property type="match status" value="1"/>
</dbReference>
<organism evidence="2 3">
    <name type="scientific">Rhizophagus clarus</name>
    <dbReference type="NCBI Taxonomy" id="94130"/>
    <lineage>
        <taxon>Eukaryota</taxon>
        <taxon>Fungi</taxon>
        <taxon>Fungi incertae sedis</taxon>
        <taxon>Mucoromycota</taxon>
        <taxon>Glomeromycotina</taxon>
        <taxon>Glomeromycetes</taxon>
        <taxon>Glomerales</taxon>
        <taxon>Glomeraceae</taxon>
        <taxon>Rhizophagus</taxon>
    </lineage>
</organism>
<sequence length="417" mass="48273">MDFFNCSICGQKFDSFMWCDSCQIQEFENNFKNWTGENEEIDSFIQQTQLKAKDFDQFIQWMPYEGFDSIKKIGQGGFSTVYEAIWRDGPIWNWNLKSKKWERNDSCKVALKVLEGSRDSTRFLEEVSAYVECSALSVYKQTILRCYGISQDPETQDYILVLEYMPNGNIRRFLKQNSAKCDWSMRISILKDILHGLLTIHKRDLIHCNLHTGNILMRNNLNGRESKIAIADIGQYGPPCTHGEDLYGVIPYIAPEVLRGNAYTQASDIYSLGMLMYELISGIPPFSNRAHDQKLMFDVCNGLRPEIKKNNVPDNFINILKKCWDPNPFNRPSAYDLFLFDNYGELSVKNEELFESKYEIHPGAIYTSRGLGIYAQDLSQDNDEIIEWITEKRLEVPGSNCTTKLQNMNDEFGNNFE</sequence>
<evidence type="ECO:0000313" key="2">
    <source>
        <dbReference type="EMBL" id="GES74028.1"/>
    </source>
</evidence>
<gene>
    <name evidence="2" type="ORF">RCL2_000152800</name>
</gene>
<dbReference type="PRINTS" id="PR00109">
    <property type="entry name" value="TYRKINASE"/>
</dbReference>
<dbReference type="EMBL" id="BLAL01000011">
    <property type="protein sequence ID" value="GES74028.1"/>
    <property type="molecule type" value="Genomic_DNA"/>
</dbReference>
<comment type="caution">
    <text evidence="2">The sequence shown here is derived from an EMBL/GenBank/DDBJ whole genome shotgun (WGS) entry which is preliminary data.</text>
</comment>
<name>A0A8H3QBW1_9GLOM</name>
<reference evidence="2" key="1">
    <citation type="submission" date="2019-10" db="EMBL/GenBank/DDBJ databases">
        <title>Conservation and host-specific expression of non-tandemly repeated heterogenous ribosome RNA gene in arbuscular mycorrhizal fungi.</title>
        <authorList>
            <person name="Maeda T."/>
            <person name="Kobayashi Y."/>
            <person name="Nakagawa T."/>
            <person name="Ezawa T."/>
            <person name="Yamaguchi K."/>
            <person name="Bino T."/>
            <person name="Nishimoto Y."/>
            <person name="Shigenobu S."/>
            <person name="Kawaguchi M."/>
        </authorList>
    </citation>
    <scope>NUCLEOTIDE SEQUENCE</scope>
    <source>
        <strain evidence="2">HR1</strain>
    </source>
</reference>
<dbReference type="InterPro" id="IPR001245">
    <property type="entry name" value="Ser-Thr/Tyr_kinase_cat_dom"/>
</dbReference>
<dbReference type="InterPro" id="IPR011009">
    <property type="entry name" value="Kinase-like_dom_sf"/>
</dbReference>
<keyword evidence="2" id="KW-0418">Kinase</keyword>
<proteinExistence type="predicted"/>
<dbReference type="Gene3D" id="1.10.510.10">
    <property type="entry name" value="Transferase(Phosphotransferase) domain 1"/>
    <property type="match status" value="1"/>
</dbReference>
<dbReference type="OrthoDB" id="2308814at2759"/>
<dbReference type="SUPFAM" id="SSF56112">
    <property type="entry name" value="Protein kinase-like (PK-like)"/>
    <property type="match status" value="1"/>
</dbReference>
<dbReference type="InterPro" id="IPR051681">
    <property type="entry name" value="Ser/Thr_Kinases-Pseudokinases"/>
</dbReference>
<dbReference type="PANTHER" id="PTHR44329:SF6">
    <property type="entry name" value="RECEPTOR-INTERACTING SERINE_THREONINE-PROTEIN KINASE 1"/>
    <property type="match status" value="1"/>
</dbReference>
<evidence type="ECO:0000313" key="3">
    <source>
        <dbReference type="Proteomes" id="UP000615446"/>
    </source>
</evidence>
<dbReference type="Pfam" id="PF07714">
    <property type="entry name" value="PK_Tyr_Ser-Thr"/>
    <property type="match status" value="1"/>
</dbReference>
<dbReference type="PANTHER" id="PTHR44329">
    <property type="entry name" value="SERINE/THREONINE-PROTEIN KINASE TNNI3K-RELATED"/>
    <property type="match status" value="1"/>
</dbReference>
<protein>
    <submittedName>
        <fullName evidence="2">Kinase-like domain-containing protein</fullName>
    </submittedName>
</protein>
<feature type="domain" description="Protein kinase" evidence="1">
    <location>
        <begin position="67"/>
        <end position="354"/>
    </location>
</feature>